<evidence type="ECO:0000256" key="2">
    <source>
        <dbReference type="ARBA" id="ARBA00007524"/>
    </source>
</evidence>
<dbReference type="RefSeq" id="WP_249454694.1">
    <property type="nucleotide sequence ID" value="NZ_CP097253.1"/>
</dbReference>
<comment type="similarity">
    <text evidence="2">Belongs to the TspO/BZRP family.</text>
</comment>
<feature type="transmembrane region" description="Helical" evidence="6">
    <location>
        <begin position="6"/>
        <end position="30"/>
    </location>
</feature>
<dbReference type="InterPro" id="IPR038330">
    <property type="entry name" value="TspO/MBR-related_sf"/>
</dbReference>
<proteinExistence type="inferred from homology"/>
<dbReference type="PANTHER" id="PTHR10057:SF0">
    <property type="entry name" value="TRANSLOCATOR PROTEIN"/>
    <property type="match status" value="1"/>
</dbReference>
<keyword evidence="8" id="KW-1185">Reference proteome</keyword>
<reference evidence="7 8" key="1">
    <citation type="submission" date="2022-05" db="EMBL/GenBank/DDBJ databases">
        <title>S8-45 Sphingomonas ultraviolaceadurans.</title>
        <authorList>
            <person name="Liu Y."/>
        </authorList>
    </citation>
    <scope>NUCLEOTIDE SEQUENCE [LARGE SCALE GENOMIC DNA]</scope>
    <source>
        <strain evidence="7 8">S8-45</strain>
    </source>
</reference>
<evidence type="ECO:0000313" key="7">
    <source>
        <dbReference type="EMBL" id="UUR07138.1"/>
    </source>
</evidence>
<dbReference type="Gene3D" id="1.20.1260.100">
    <property type="entry name" value="TspO/MBR protein"/>
    <property type="match status" value="1"/>
</dbReference>
<gene>
    <name evidence="7" type="ORF">M1K48_09270</name>
</gene>
<feature type="transmembrane region" description="Helical" evidence="6">
    <location>
        <begin position="127"/>
        <end position="146"/>
    </location>
</feature>
<evidence type="ECO:0000256" key="3">
    <source>
        <dbReference type="ARBA" id="ARBA00022692"/>
    </source>
</evidence>
<dbReference type="InterPro" id="IPR004307">
    <property type="entry name" value="TspO_MBR"/>
</dbReference>
<feature type="transmembrane region" description="Helical" evidence="6">
    <location>
        <begin position="42"/>
        <end position="63"/>
    </location>
</feature>
<keyword evidence="3 6" id="KW-0812">Transmembrane</keyword>
<dbReference type="Pfam" id="PF03073">
    <property type="entry name" value="TspO_MBR"/>
    <property type="match status" value="1"/>
</dbReference>
<evidence type="ECO:0000256" key="1">
    <source>
        <dbReference type="ARBA" id="ARBA00004141"/>
    </source>
</evidence>
<dbReference type="PIRSF" id="PIRSF005859">
    <property type="entry name" value="PBR"/>
    <property type="match status" value="1"/>
</dbReference>
<protein>
    <submittedName>
        <fullName evidence="7">Tryptophan-rich sensory protein</fullName>
    </submittedName>
</protein>
<feature type="transmembrane region" description="Helical" evidence="6">
    <location>
        <begin position="75"/>
        <end position="94"/>
    </location>
</feature>
<dbReference type="PANTHER" id="PTHR10057">
    <property type="entry name" value="PERIPHERAL-TYPE BENZODIAZEPINE RECEPTOR"/>
    <property type="match status" value="1"/>
</dbReference>
<evidence type="ECO:0000256" key="4">
    <source>
        <dbReference type="ARBA" id="ARBA00022989"/>
    </source>
</evidence>
<organism evidence="7 8">
    <name type="scientific">Sphingomonas glaciei</name>
    <dbReference type="NCBI Taxonomy" id="2938948"/>
    <lineage>
        <taxon>Bacteria</taxon>
        <taxon>Pseudomonadati</taxon>
        <taxon>Pseudomonadota</taxon>
        <taxon>Alphaproteobacteria</taxon>
        <taxon>Sphingomonadales</taxon>
        <taxon>Sphingomonadaceae</taxon>
        <taxon>Sphingomonas</taxon>
    </lineage>
</organism>
<accession>A0ABY5MRL5</accession>
<evidence type="ECO:0000313" key="8">
    <source>
        <dbReference type="Proteomes" id="UP000831921"/>
    </source>
</evidence>
<dbReference type="Proteomes" id="UP000831921">
    <property type="component" value="Chromosome"/>
</dbReference>
<dbReference type="EMBL" id="CP097253">
    <property type="protein sequence ID" value="UUR07138.1"/>
    <property type="molecule type" value="Genomic_DNA"/>
</dbReference>
<keyword evidence="4 6" id="KW-1133">Transmembrane helix</keyword>
<dbReference type="CDD" id="cd15904">
    <property type="entry name" value="TSPO_MBR"/>
    <property type="match status" value="1"/>
</dbReference>
<keyword evidence="5 6" id="KW-0472">Membrane</keyword>
<name>A0ABY5MRL5_9SPHN</name>
<evidence type="ECO:0000256" key="6">
    <source>
        <dbReference type="SAM" id="Phobius"/>
    </source>
</evidence>
<comment type="subcellular location">
    <subcellularLocation>
        <location evidence="1">Membrane</location>
        <topology evidence="1">Multi-pass membrane protein</topology>
    </subcellularLocation>
</comment>
<sequence length="156" mass="17257">MSTPVIICFGVAILLGIAGGLLTEVGCWYHGLRKPRLNPPDWLFGPAWTVILGLAAWSASIAWNAAATDGERRLVVLLFGANALLHLLWSPLFFKWKRPDWALVEVVFLWVSLVALVVGLAPISEKASLLILPYLLWVSFAAWLNCRIVRLNPRSA</sequence>
<evidence type="ECO:0000256" key="5">
    <source>
        <dbReference type="ARBA" id="ARBA00023136"/>
    </source>
</evidence>
<feature type="transmembrane region" description="Helical" evidence="6">
    <location>
        <begin position="101"/>
        <end position="121"/>
    </location>
</feature>